<name>A0A418VEE0_9DEIO</name>
<sequence length="115" mass="12378">MSGKQTEWIGLLLPAALAALLQFAAPLADGKLPPRQQMIGAVIIAAIVASMSSLALQEWLHLNVVQAGLIGTVTGFIPAARWVRVANKALEAQMRERLKVELEQEAEQKEVPADV</sequence>
<dbReference type="EMBL" id="QYUJ01000010">
    <property type="protein sequence ID" value="RJF74476.1"/>
    <property type="molecule type" value="Genomic_DNA"/>
</dbReference>
<accession>A0A418VEE0</accession>
<protein>
    <recommendedName>
        <fullName evidence="4">Holin</fullName>
    </recommendedName>
</protein>
<evidence type="ECO:0008006" key="4">
    <source>
        <dbReference type="Google" id="ProtNLM"/>
    </source>
</evidence>
<dbReference type="AlphaFoldDB" id="A0A418VEE0"/>
<evidence type="ECO:0000313" key="2">
    <source>
        <dbReference type="EMBL" id="RJF74476.1"/>
    </source>
</evidence>
<gene>
    <name evidence="2" type="ORF">D3875_04135</name>
</gene>
<keyword evidence="1" id="KW-0472">Membrane</keyword>
<keyword evidence="1" id="KW-0812">Transmembrane</keyword>
<reference evidence="2 3" key="1">
    <citation type="submission" date="2018-09" db="EMBL/GenBank/DDBJ databases">
        <authorList>
            <person name="Zhu H."/>
        </authorList>
    </citation>
    <scope>NUCLEOTIDE SEQUENCE [LARGE SCALE GENOMIC DNA]</scope>
    <source>
        <strain evidence="2 3">K2S05-167</strain>
    </source>
</reference>
<evidence type="ECO:0000256" key="1">
    <source>
        <dbReference type="SAM" id="Phobius"/>
    </source>
</evidence>
<proteinExistence type="predicted"/>
<evidence type="ECO:0000313" key="3">
    <source>
        <dbReference type="Proteomes" id="UP000286287"/>
    </source>
</evidence>
<comment type="caution">
    <text evidence="2">The sequence shown here is derived from an EMBL/GenBank/DDBJ whole genome shotgun (WGS) entry which is preliminary data.</text>
</comment>
<organism evidence="2 3">
    <name type="scientific">Deinococcus cavernae</name>
    <dbReference type="NCBI Taxonomy" id="2320857"/>
    <lineage>
        <taxon>Bacteria</taxon>
        <taxon>Thermotogati</taxon>
        <taxon>Deinococcota</taxon>
        <taxon>Deinococci</taxon>
        <taxon>Deinococcales</taxon>
        <taxon>Deinococcaceae</taxon>
        <taxon>Deinococcus</taxon>
    </lineage>
</organism>
<dbReference type="RefSeq" id="WP_119761433.1">
    <property type="nucleotide sequence ID" value="NZ_QYUJ01000010.1"/>
</dbReference>
<dbReference type="Proteomes" id="UP000286287">
    <property type="component" value="Unassembled WGS sequence"/>
</dbReference>
<feature type="transmembrane region" description="Helical" evidence="1">
    <location>
        <begin position="38"/>
        <end position="56"/>
    </location>
</feature>
<keyword evidence="3" id="KW-1185">Reference proteome</keyword>
<keyword evidence="1" id="KW-1133">Transmembrane helix</keyword>